<accession>A0A097STH5</accession>
<sequence length="125" mass="14355">MKNKLFNMGTGVKSKYSKEQNESLILKVLNHTLKLVDDPVLKHVSFTYVRLSGDKSYLKVYVDTFNRDRLPKILRALDNASGLFKNELAHQTHFYKVPKISFVADETIDKSLKIENLLSKIKGVK</sequence>
<dbReference type="SUPFAM" id="SSF89919">
    <property type="entry name" value="Ribosome-binding factor A, RbfA"/>
    <property type="match status" value="1"/>
</dbReference>
<comment type="subunit">
    <text evidence="2">Monomer. Binds 30S ribosomal subunits, but not 50S ribosomal subunits or 70S ribosomes.</text>
</comment>
<dbReference type="eggNOG" id="COG0858">
    <property type="taxonomic scope" value="Bacteria"/>
</dbReference>
<name>A0A097STH5_9BACT</name>
<proteinExistence type="inferred from homology"/>
<dbReference type="EMBL" id="CP007711">
    <property type="protein sequence ID" value="AIV03901.1"/>
    <property type="molecule type" value="Genomic_DNA"/>
</dbReference>
<comment type="similarity">
    <text evidence="2">Belongs to the RbfA family.</text>
</comment>
<keyword evidence="4" id="KW-1185">Reference proteome</keyword>
<keyword evidence="2" id="KW-0963">Cytoplasm</keyword>
<evidence type="ECO:0000313" key="3">
    <source>
        <dbReference type="EMBL" id="AIV03901.1"/>
    </source>
</evidence>
<dbReference type="PANTHER" id="PTHR33515:SF1">
    <property type="entry name" value="RIBOSOME-BINDING FACTOR A, CHLOROPLASTIC-RELATED"/>
    <property type="match status" value="1"/>
</dbReference>
<dbReference type="STRING" id="1318617.MGM1_5410"/>
<dbReference type="Pfam" id="PF02033">
    <property type="entry name" value="RBFA"/>
    <property type="match status" value="1"/>
</dbReference>
<dbReference type="Gene3D" id="3.30.300.20">
    <property type="match status" value="1"/>
</dbReference>
<protein>
    <recommendedName>
        <fullName evidence="2">Ribosome-binding factor A</fullName>
    </recommendedName>
</protein>
<organism evidence="3 4">
    <name type="scientific">Candidatus Malacoplasma girerdii</name>
    <dbReference type="NCBI Taxonomy" id="1318617"/>
    <lineage>
        <taxon>Bacteria</taxon>
        <taxon>Bacillati</taxon>
        <taxon>Mycoplasmatota</taxon>
        <taxon>Mycoplasmoidales</taxon>
        <taxon>Mycoplasmoidaceae</taxon>
        <taxon>Malacoplasma</taxon>
    </lineage>
</organism>
<dbReference type="GO" id="GO:0005829">
    <property type="term" value="C:cytosol"/>
    <property type="evidence" value="ECO:0007669"/>
    <property type="project" value="TreeGrafter"/>
</dbReference>
<dbReference type="InterPro" id="IPR000238">
    <property type="entry name" value="RbfA"/>
</dbReference>
<reference evidence="3 4" key="1">
    <citation type="journal article" date="2014" name="PLoS ONE">
        <title>An emerging Mycoplasma associated with trichomoniasis, vaginal infection and disease.</title>
        <authorList>
            <consortium name="Vaginal Microbiome Consortium"/>
            <person name="Fettweis J.M."/>
            <person name="Serrano M.G."/>
            <person name="Huang B."/>
            <person name="Brooks J.P."/>
            <person name="Glascock A.L."/>
            <person name="Sheth N.U."/>
            <person name="Strauss J.F.III."/>
            <person name="Jefferson K.K."/>
            <person name="Buck G.A."/>
        </authorList>
    </citation>
    <scope>NUCLEOTIDE SEQUENCE [LARGE SCALE GENOMIC DNA]</scope>
    <source>
        <strain evidence="3 4">VCU_M1</strain>
    </source>
</reference>
<evidence type="ECO:0000256" key="2">
    <source>
        <dbReference type="HAMAP-Rule" id="MF_00003"/>
    </source>
</evidence>
<dbReference type="InterPro" id="IPR015946">
    <property type="entry name" value="KH_dom-like_a/b"/>
</dbReference>
<dbReference type="PANTHER" id="PTHR33515">
    <property type="entry name" value="RIBOSOME-BINDING FACTOR A, CHLOROPLASTIC-RELATED"/>
    <property type="match status" value="1"/>
</dbReference>
<dbReference type="AlphaFoldDB" id="A0A097STH5"/>
<dbReference type="GO" id="GO:0030490">
    <property type="term" value="P:maturation of SSU-rRNA"/>
    <property type="evidence" value="ECO:0007669"/>
    <property type="project" value="UniProtKB-UniRule"/>
</dbReference>
<dbReference type="NCBIfam" id="TIGR00082">
    <property type="entry name" value="rbfA"/>
    <property type="match status" value="1"/>
</dbReference>
<dbReference type="GO" id="GO:0043024">
    <property type="term" value="F:ribosomal small subunit binding"/>
    <property type="evidence" value="ECO:0007669"/>
    <property type="project" value="TreeGrafter"/>
</dbReference>
<dbReference type="InterPro" id="IPR023799">
    <property type="entry name" value="RbfA_dom_sf"/>
</dbReference>
<dbReference type="HAMAP" id="MF_00003">
    <property type="entry name" value="RbfA"/>
    <property type="match status" value="1"/>
</dbReference>
<dbReference type="Proteomes" id="UP000030066">
    <property type="component" value="Chromosome"/>
</dbReference>
<dbReference type="HOGENOM" id="CLU_089475_3_2_14"/>
<evidence type="ECO:0000313" key="4">
    <source>
        <dbReference type="Proteomes" id="UP000030066"/>
    </source>
</evidence>
<comment type="function">
    <text evidence="2">One of several proteins that assist in the late maturation steps of the functional core of the 30S ribosomal subunit. Associates with free 30S ribosomal subunits (but not with 30S subunits that are part of 70S ribosomes or polysomes). Required for efficient processing of 16S rRNA. May interact with the 5'-terminal helix region of 16S rRNA.</text>
</comment>
<dbReference type="KEGG" id="mgj:MGM1_5410"/>
<keyword evidence="1 2" id="KW-0690">Ribosome biogenesis</keyword>
<evidence type="ECO:0000256" key="1">
    <source>
        <dbReference type="ARBA" id="ARBA00022517"/>
    </source>
</evidence>
<comment type="subcellular location">
    <subcellularLocation>
        <location evidence="2">Cytoplasm</location>
    </subcellularLocation>
</comment>
<gene>
    <name evidence="2 3" type="primary">rbfA</name>
    <name evidence="3" type="ORF">MGM1_5410</name>
</gene>